<organism evidence="1 2">
    <name type="scientific">Cardiocondyla obscurior</name>
    <dbReference type="NCBI Taxonomy" id="286306"/>
    <lineage>
        <taxon>Eukaryota</taxon>
        <taxon>Metazoa</taxon>
        <taxon>Ecdysozoa</taxon>
        <taxon>Arthropoda</taxon>
        <taxon>Hexapoda</taxon>
        <taxon>Insecta</taxon>
        <taxon>Pterygota</taxon>
        <taxon>Neoptera</taxon>
        <taxon>Endopterygota</taxon>
        <taxon>Hymenoptera</taxon>
        <taxon>Apocrita</taxon>
        <taxon>Aculeata</taxon>
        <taxon>Formicoidea</taxon>
        <taxon>Formicidae</taxon>
        <taxon>Myrmicinae</taxon>
        <taxon>Cardiocondyla</taxon>
    </lineage>
</organism>
<protein>
    <submittedName>
        <fullName evidence="1">Uncharacterized protein</fullName>
    </submittedName>
</protein>
<keyword evidence="2" id="KW-1185">Reference proteome</keyword>
<name>A0AAW2GST8_9HYME</name>
<reference evidence="1 2" key="1">
    <citation type="submission" date="2023-03" db="EMBL/GenBank/DDBJ databases">
        <title>High recombination rates correlate with genetic variation in Cardiocondyla obscurior ants.</title>
        <authorList>
            <person name="Errbii M."/>
        </authorList>
    </citation>
    <scope>NUCLEOTIDE SEQUENCE [LARGE SCALE GENOMIC DNA]</scope>
    <source>
        <strain evidence="1">Alpha-2009</strain>
        <tissue evidence="1">Whole body</tissue>
    </source>
</reference>
<dbReference type="EMBL" id="JADYXP020000002">
    <property type="protein sequence ID" value="KAL0130367.1"/>
    <property type="molecule type" value="Genomic_DNA"/>
</dbReference>
<dbReference type="Proteomes" id="UP001430953">
    <property type="component" value="Unassembled WGS sequence"/>
</dbReference>
<dbReference type="AlphaFoldDB" id="A0AAW2GST8"/>
<comment type="caution">
    <text evidence="1">The sequence shown here is derived from an EMBL/GenBank/DDBJ whole genome shotgun (WGS) entry which is preliminary data.</text>
</comment>
<evidence type="ECO:0000313" key="2">
    <source>
        <dbReference type="Proteomes" id="UP001430953"/>
    </source>
</evidence>
<proteinExistence type="predicted"/>
<accession>A0AAW2GST8</accession>
<gene>
    <name evidence="1" type="ORF">PUN28_002191</name>
</gene>
<evidence type="ECO:0000313" key="1">
    <source>
        <dbReference type="EMBL" id="KAL0130367.1"/>
    </source>
</evidence>
<sequence length="71" mass="7761">MCGLAKTPKCYFCVTGKTADGIWGTHHELVKHQIRISQGLRWSFGGQVKRRGEICNSISSHGRVDAGGTQC</sequence>